<keyword evidence="2" id="KW-0548">Nucleotidyltransferase</keyword>
<organism evidence="2 3">
    <name type="scientific">Hydrogeniiclostridium mannosilyticum</name>
    <dbReference type="NCBI Taxonomy" id="2764322"/>
    <lineage>
        <taxon>Bacteria</taxon>
        <taxon>Bacillati</taxon>
        <taxon>Bacillota</taxon>
        <taxon>Clostridia</taxon>
        <taxon>Eubacteriales</taxon>
        <taxon>Acutalibacteraceae</taxon>
        <taxon>Hydrogeniiclostridium</taxon>
    </lineage>
</organism>
<dbReference type="PANTHER" id="PTHR43404">
    <property type="entry name" value="LIPOPOLYSACCHARIDE CHOLINEPHOSPHOTRANSFERASE LICD"/>
    <property type="match status" value="1"/>
</dbReference>
<sequence length="301" mass="35518">MENGQQLEYHEVSIKDLQKKCLEILVYFKEFCEKHNLLFYFCGGCCIGAIRHQGFVPWDDDIDVFMPRADYERLKKLWAEEADTEKYAYCRSDQGHYLRSLLTAITDEDTTFIKERQRDLDIQHGVRLEILPLDGCPKSRWARKFQIMWALLYSMFNNNEAPTSKGKGFYILGKFLLALAPSQKMRYRVWRFAEKKMSQYPITPETQYITELCARYKYMVNQYPAEIFAKAEWVDFEGLKMPVPAGYDTYLKMAFGDYMQLPPEEDRVPAHEAVKIDLDHSYKIYKGKYYCVAGEEKNAKE</sequence>
<dbReference type="InterPro" id="IPR052942">
    <property type="entry name" value="LPS_cholinephosphotransferase"/>
</dbReference>
<evidence type="ECO:0000313" key="2">
    <source>
        <dbReference type="EMBL" id="RAQ30842.1"/>
    </source>
</evidence>
<comment type="caution">
    <text evidence="2">The sequence shown here is derived from an EMBL/GenBank/DDBJ whole genome shotgun (WGS) entry which is preliminary data.</text>
</comment>
<dbReference type="AlphaFoldDB" id="A0A328UJJ1"/>
<keyword evidence="3" id="KW-1185">Reference proteome</keyword>
<keyword evidence="2" id="KW-0808">Transferase</keyword>
<dbReference type="GO" id="GO:0009100">
    <property type="term" value="P:glycoprotein metabolic process"/>
    <property type="evidence" value="ECO:0007669"/>
    <property type="project" value="UniProtKB-ARBA"/>
</dbReference>
<proteinExistence type="predicted"/>
<gene>
    <name evidence="2" type="ORF">DPQ25_03760</name>
</gene>
<dbReference type="RefSeq" id="WP_112332035.1">
    <property type="nucleotide sequence ID" value="NZ_QLYR01000001.1"/>
</dbReference>
<evidence type="ECO:0000313" key="3">
    <source>
        <dbReference type="Proteomes" id="UP000249377"/>
    </source>
</evidence>
<dbReference type="InterPro" id="IPR007074">
    <property type="entry name" value="LicD/FKTN/FKRP_NTP_transf"/>
</dbReference>
<name>A0A328UJJ1_9FIRM</name>
<reference evidence="2 3" key="1">
    <citation type="submission" date="2018-06" db="EMBL/GenBank/DDBJ databases">
        <title>Noncontiguous genome sequence of Ruminococcaceae bacterium ASD2818.</title>
        <authorList>
            <person name="Chaplin A.V."/>
            <person name="Sokolova S.R."/>
            <person name="Kochetkova T.O."/>
            <person name="Goltsov A.Y."/>
            <person name="Trofimov D.Y."/>
            <person name="Efimov B.A."/>
        </authorList>
    </citation>
    <scope>NUCLEOTIDE SEQUENCE [LARGE SCALE GENOMIC DNA]</scope>
    <source>
        <strain evidence="2 3">ASD2818</strain>
    </source>
</reference>
<dbReference type="EMBL" id="QLYR01000001">
    <property type="protein sequence ID" value="RAQ30842.1"/>
    <property type="molecule type" value="Genomic_DNA"/>
</dbReference>
<dbReference type="PANTHER" id="PTHR43404:SF2">
    <property type="entry name" value="LIPOPOLYSACCHARIDE CHOLINEPHOSPHOTRANSFERASE LICD"/>
    <property type="match status" value="1"/>
</dbReference>
<dbReference type="Proteomes" id="UP000249377">
    <property type="component" value="Unassembled WGS sequence"/>
</dbReference>
<feature type="domain" description="LicD/FKTN/FKRP nucleotidyltransferase" evidence="1">
    <location>
        <begin position="32"/>
        <end position="256"/>
    </location>
</feature>
<evidence type="ECO:0000259" key="1">
    <source>
        <dbReference type="Pfam" id="PF04991"/>
    </source>
</evidence>
<protein>
    <submittedName>
        <fullName evidence="2">2-C-methyl-D-erythritol 4-phosphate cytidylyltransferase</fullName>
    </submittedName>
</protein>
<dbReference type="Pfam" id="PF04991">
    <property type="entry name" value="LicD"/>
    <property type="match status" value="1"/>
</dbReference>
<accession>A0A328UJJ1</accession>
<dbReference type="GO" id="GO:0016779">
    <property type="term" value="F:nucleotidyltransferase activity"/>
    <property type="evidence" value="ECO:0007669"/>
    <property type="project" value="UniProtKB-KW"/>
</dbReference>